<dbReference type="KEGG" id="vg:63210535"/>
<dbReference type="InterPro" id="IPR029052">
    <property type="entry name" value="Metallo-depent_PP-like"/>
</dbReference>
<dbReference type="Proteomes" id="UP000516127">
    <property type="component" value="Genome"/>
</dbReference>
<dbReference type="InterPro" id="IPR004843">
    <property type="entry name" value="Calcineurin-like_PHP"/>
</dbReference>
<organism evidence="3 4">
    <name type="scientific">Mycobacterium phage Estes</name>
    <dbReference type="NCBI Taxonomy" id="2759459"/>
    <lineage>
        <taxon>Viruses</taxon>
        <taxon>Duplodnaviria</taxon>
        <taxon>Heunggongvirae</taxon>
        <taxon>Uroviricota</taxon>
        <taxon>Caudoviricetes</taxon>
        <taxon>Vilmaviridae</taxon>
        <taxon>Mclasvirinae</taxon>
        <taxon>Reyvirus</taxon>
        <taxon>Reyvirus estes</taxon>
    </lineage>
</organism>
<proteinExistence type="predicted"/>
<feature type="compositionally biased region" description="Basic and acidic residues" evidence="1">
    <location>
        <begin position="145"/>
        <end position="158"/>
    </location>
</feature>
<feature type="domain" description="Calcineurin-like phosphoesterase" evidence="2">
    <location>
        <begin position="3"/>
        <end position="168"/>
    </location>
</feature>
<protein>
    <submittedName>
        <fullName evidence="3">Metallophosphoesterase</fullName>
    </submittedName>
</protein>
<evidence type="ECO:0000259" key="2">
    <source>
        <dbReference type="Pfam" id="PF00149"/>
    </source>
</evidence>
<dbReference type="SUPFAM" id="SSF56300">
    <property type="entry name" value="Metallo-dependent phosphatases"/>
    <property type="match status" value="1"/>
</dbReference>
<dbReference type="RefSeq" id="YP_010013876.1">
    <property type="nucleotide sequence ID" value="NC_053514.1"/>
</dbReference>
<dbReference type="Pfam" id="PF00149">
    <property type="entry name" value="Metallophos"/>
    <property type="match status" value="1"/>
</dbReference>
<sequence length="213" mass="23968">MSNVWFTSDLHIGHSKIAGLRAGDRVFPAVVGAVEDWHDRMLAKGWDEVVGKDDVVWVLGDISSGTNDGQRKALAWLKERPGRKRLVPGNHDGVHGLQRDGHKWEPEYREVFERIVMAAKLRIPLSEGHLSATLSHFPYDGDHTDPDRHTTWRPRDEGLPAVHGHTHSDKRVSHSKRGSLQVHVGVDANWFAPVPMSYVTNLIATVHEWEGKL</sequence>
<feature type="region of interest" description="Disordered" evidence="1">
    <location>
        <begin position="145"/>
        <end position="176"/>
    </location>
</feature>
<name>A0A7G9A2J1_9CAUD</name>
<evidence type="ECO:0000256" key="1">
    <source>
        <dbReference type="SAM" id="MobiDB-lite"/>
    </source>
</evidence>
<dbReference type="EMBL" id="MT657341">
    <property type="protein sequence ID" value="QNL30830.1"/>
    <property type="molecule type" value="Genomic_DNA"/>
</dbReference>
<evidence type="ECO:0000313" key="3">
    <source>
        <dbReference type="EMBL" id="QNL30830.1"/>
    </source>
</evidence>
<accession>A0A7G9A2J1</accession>
<dbReference type="GO" id="GO:0016787">
    <property type="term" value="F:hydrolase activity"/>
    <property type="evidence" value="ECO:0007669"/>
    <property type="project" value="InterPro"/>
</dbReference>
<dbReference type="GeneID" id="63210535"/>
<reference evidence="3 4" key="1">
    <citation type="submission" date="2020-06" db="EMBL/GenBank/DDBJ databases">
        <authorList>
            <person name="Allen T."/>
            <person name="Groscost A."/>
            <person name="Boice M."/>
            <person name="Bramwell-Butcher J."/>
            <person name="Davis-Nicholson M."/>
            <person name="Dedinsky M."/>
            <person name="DeKlotz J."/>
            <person name="Gardner J."/>
            <person name="Grosser P."/>
            <person name="Husler K."/>
            <person name="Lau J.R."/>
            <person name="Monlux M."/>
            <person name="Schlesinger M.K."/>
            <person name="Scholes A."/>
            <person name="Waughman L."/>
            <person name="Poxleitner M.K."/>
            <person name="Anders K.R."/>
            <person name="Garlena R.A."/>
            <person name="Russell D.A."/>
            <person name="Pope W.H."/>
            <person name="Jacobs-Sera D."/>
            <person name="Hatfull G.F."/>
        </authorList>
    </citation>
    <scope>NUCLEOTIDE SEQUENCE [LARGE SCALE GENOMIC DNA]</scope>
</reference>
<evidence type="ECO:0000313" key="4">
    <source>
        <dbReference type="Proteomes" id="UP000516127"/>
    </source>
</evidence>
<dbReference type="Gene3D" id="3.60.21.10">
    <property type="match status" value="1"/>
</dbReference>
<gene>
    <name evidence="3" type="primary">142</name>
    <name evidence="3" type="ORF">SEA_ESTES_142</name>
</gene>
<keyword evidence="4" id="KW-1185">Reference proteome</keyword>